<feature type="transmembrane region" description="Helical" evidence="1">
    <location>
        <begin position="39"/>
        <end position="55"/>
    </location>
</feature>
<feature type="transmembrane region" description="Helical" evidence="1">
    <location>
        <begin position="139"/>
        <end position="159"/>
    </location>
</feature>
<keyword evidence="1" id="KW-0472">Membrane</keyword>
<evidence type="ECO:0000256" key="1">
    <source>
        <dbReference type="SAM" id="Phobius"/>
    </source>
</evidence>
<dbReference type="PANTHER" id="PTHR32251:SF17">
    <property type="entry name" value="STEROID 5-ALPHA REDUCTASE C-TERMINAL DOMAIN-CONTAINING PROTEIN"/>
    <property type="match status" value="1"/>
</dbReference>
<gene>
    <name evidence="2" type="ORF">SAMN05192589_10317</name>
</gene>
<name>A0A1G6NPS6_9BURK</name>
<protein>
    <submittedName>
        <fullName evidence="2">Steroid 5-alpha reductase family enzyme</fullName>
    </submittedName>
</protein>
<feature type="transmembrane region" description="Helical" evidence="1">
    <location>
        <begin position="6"/>
        <end position="27"/>
    </location>
</feature>
<keyword evidence="1" id="KW-0812">Transmembrane</keyword>
<dbReference type="Gene3D" id="1.20.120.1630">
    <property type="match status" value="1"/>
</dbReference>
<dbReference type="GO" id="GO:0016020">
    <property type="term" value="C:membrane"/>
    <property type="evidence" value="ECO:0007669"/>
    <property type="project" value="TreeGrafter"/>
</dbReference>
<sequence>MDTTSAIAIALSGLAWTLAASVGTWLVSVAQKDASLADRMWPVLIAGSGFVYWAWAPTLDARVLALLLLSGLWGLRLCAYITARNWGHGEDHRYRAMRERNSPNFGAKSLYLVFGLQAVLAWIVSAPLLSGVLAHPSPLGILDLAGIALAAFGIAFEAVGDAQMARFKSDPAHAGQVMDKGLWRCTRHPNYFGETCVWWGLWLVAWGGAGWAGVWTIVSPVLMTVLLLRVSGVSLLEKDIAERRPAYRDYMQRTNAFIPGPSRRGQKSA</sequence>
<feature type="transmembrane region" description="Helical" evidence="1">
    <location>
        <begin position="61"/>
        <end position="83"/>
    </location>
</feature>
<dbReference type="PANTHER" id="PTHR32251">
    <property type="entry name" value="3-OXO-5-ALPHA-STEROID 4-DEHYDROGENASE"/>
    <property type="match status" value="1"/>
</dbReference>
<feature type="transmembrane region" description="Helical" evidence="1">
    <location>
        <begin position="110"/>
        <end position="133"/>
    </location>
</feature>
<feature type="transmembrane region" description="Helical" evidence="1">
    <location>
        <begin position="191"/>
        <end position="211"/>
    </location>
</feature>
<reference evidence="2 3" key="1">
    <citation type="submission" date="2016-10" db="EMBL/GenBank/DDBJ databases">
        <authorList>
            <person name="de Groot N.N."/>
        </authorList>
    </citation>
    <scope>NUCLEOTIDE SEQUENCE [LARGE SCALE GENOMIC DNA]</scope>
    <source>
        <strain evidence="2 3">DSM 16619</strain>
    </source>
</reference>
<dbReference type="OrthoDB" id="9779233at2"/>
<evidence type="ECO:0000313" key="2">
    <source>
        <dbReference type="EMBL" id="SDC69728.1"/>
    </source>
</evidence>
<dbReference type="PROSITE" id="PS50244">
    <property type="entry name" value="S5A_REDUCTASE"/>
    <property type="match status" value="1"/>
</dbReference>
<keyword evidence="3" id="KW-1185">Reference proteome</keyword>
<organism evidence="2 3">
    <name type="scientific">Paracidovorax valerianellae</name>
    <dbReference type="NCBI Taxonomy" id="187868"/>
    <lineage>
        <taxon>Bacteria</taxon>
        <taxon>Pseudomonadati</taxon>
        <taxon>Pseudomonadota</taxon>
        <taxon>Betaproteobacteria</taxon>
        <taxon>Burkholderiales</taxon>
        <taxon>Comamonadaceae</taxon>
        <taxon>Paracidovorax</taxon>
    </lineage>
</organism>
<dbReference type="InterPro" id="IPR010721">
    <property type="entry name" value="UstE-like"/>
</dbReference>
<proteinExistence type="predicted"/>
<dbReference type="EMBL" id="FMZC01000003">
    <property type="protein sequence ID" value="SDC69728.1"/>
    <property type="molecule type" value="Genomic_DNA"/>
</dbReference>
<dbReference type="STRING" id="187868.SAMN05192589_10317"/>
<accession>A0A1G6NPS6</accession>
<dbReference type="Proteomes" id="UP000198781">
    <property type="component" value="Unassembled WGS sequence"/>
</dbReference>
<evidence type="ECO:0000313" key="3">
    <source>
        <dbReference type="Proteomes" id="UP000198781"/>
    </source>
</evidence>
<dbReference type="AlphaFoldDB" id="A0A1G6NPS6"/>
<dbReference type="Pfam" id="PF06966">
    <property type="entry name" value="DUF1295"/>
    <property type="match status" value="1"/>
</dbReference>
<dbReference type="RefSeq" id="WP_092741125.1">
    <property type="nucleotide sequence ID" value="NZ_FMZC01000003.1"/>
</dbReference>
<keyword evidence="1" id="KW-1133">Transmembrane helix</keyword>